<dbReference type="SUPFAM" id="SSF56219">
    <property type="entry name" value="DNase I-like"/>
    <property type="match status" value="1"/>
</dbReference>
<keyword evidence="2" id="KW-0479">Metal-binding</keyword>
<comment type="caution">
    <text evidence="7">The sequence shown here is derived from an EMBL/GenBank/DDBJ whole genome shotgun (WGS) entry which is preliminary data.</text>
</comment>
<gene>
    <name evidence="7" type="primary">PDR2_10</name>
    <name evidence="7" type="ORF">CK203_002270</name>
</gene>
<evidence type="ECO:0000313" key="7">
    <source>
        <dbReference type="EMBL" id="RVX21641.1"/>
    </source>
</evidence>
<dbReference type="GO" id="GO:0016020">
    <property type="term" value="C:membrane"/>
    <property type="evidence" value="ECO:0007669"/>
    <property type="project" value="UniProtKB-SubCell"/>
</dbReference>
<dbReference type="PANTHER" id="PTHR45630">
    <property type="entry name" value="CATION-TRANSPORTING ATPASE-RELATED"/>
    <property type="match status" value="1"/>
</dbReference>
<keyword evidence="5" id="KW-0460">Magnesium</keyword>
<dbReference type="AlphaFoldDB" id="A0A438KKB3"/>
<dbReference type="PANTHER" id="PTHR45630:SF7">
    <property type="entry name" value="ENDOPLASMIC RETICULUM TRANSMEMBRANE HELIX TRANSLOCASE"/>
    <property type="match status" value="1"/>
</dbReference>
<keyword evidence="4" id="KW-0067">ATP-binding</keyword>
<organism evidence="7 8">
    <name type="scientific">Vitis vinifera</name>
    <name type="common">Grape</name>
    <dbReference type="NCBI Taxonomy" id="29760"/>
    <lineage>
        <taxon>Eukaryota</taxon>
        <taxon>Viridiplantae</taxon>
        <taxon>Streptophyta</taxon>
        <taxon>Embryophyta</taxon>
        <taxon>Tracheophyta</taxon>
        <taxon>Spermatophyta</taxon>
        <taxon>Magnoliopsida</taxon>
        <taxon>eudicotyledons</taxon>
        <taxon>Gunneridae</taxon>
        <taxon>Pentapetalae</taxon>
        <taxon>rosids</taxon>
        <taxon>Vitales</taxon>
        <taxon>Vitaceae</taxon>
        <taxon>Viteae</taxon>
        <taxon>Vitis</taxon>
    </lineage>
</organism>
<comment type="subcellular location">
    <subcellularLocation>
        <location evidence="1">Membrane</location>
        <topology evidence="1">Multi-pass membrane protein</topology>
    </subcellularLocation>
</comment>
<name>A0A438KKB3_VITVI</name>
<proteinExistence type="predicted"/>
<evidence type="ECO:0000256" key="6">
    <source>
        <dbReference type="ARBA" id="ARBA00022967"/>
    </source>
</evidence>
<evidence type="ECO:0000256" key="1">
    <source>
        <dbReference type="ARBA" id="ARBA00004141"/>
    </source>
</evidence>
<accession>A0A438KKB3</accession>
<sequence length="229" mass="26198">MGRLDNVGDPLEKAALKGIDWSYKSDEKAVPKKGSGQAVQIVKRHHFASYLKRMSVVVRVQEEFLAFVKETKMKEMSDRFVRSLGVGRNLGWVSLDARALWEGNCEEGFVWVFSGLYGPLKGRDRRELWEELVAVKGLWNEPWCIVEDFNVVRFPGETSNGRQMSTTMREFSSFIDEFKLVDPPLGGGAYTWSGGEGGLLKAWLDRFLFSGDWEDLVWGQCKFFCQDKF</sequence>
<dbReference type="Proteomes" id="UP000288805">
    <property type="component" value="Unassembled WGS sequence"/>
</dbReference>
<reference evidence="7 8" key="1">
    <citation type="journal article" date="2018" name="PLoS Genet.">
        <title>Population sequencing reveals clonal diversity and ancestral inbreeding in the grapevine cultivar Chardonnay.</title>
        <authorList>
            <person name="Roach M.J."/>
            <person name="Johnson D.L."/>
            <person name="Bohlmann J."/>
            <person name="van Vuuren H.J."/>
            <person name="Jones S.J."/>
            <person name="Pretorius I.S."/>
            <person name="Schmidt S.A."/>
            <person name="Borneman A.R."/>
        </authorList>
    </citation>
    <scope>NUCLEOTIDE SEQUENCE [LARGE SCALE GENOMIC DNA]</scope>
    <source>
        <strain evidence="8">cv. Chardonnay</strain>
        <tissue evidence="7">Leaf</tissue>
    </source>
</reference>
<dbReference type="InterPro" id="IPR006544">
    <property type="entry name" value="P-type_TPase_V"/>
</dbReference>
<keyword evidence="6" id="KW-1278">Translocase</keyword>
<dbReference type="GO" id="GO:0005524">
    <property type="term" value="F:ATP binding"/>
    <property type="evidence" value="ECO:0007669"/>
    <property type="project" value="UniProtKB-KW"/>
</dbReference>
<evidence type="ECO:0000256" key="4">
    <source>
        <dbReference type="ARBA" id="ARBA00022840"/>
    </source>
</evidence>
<dbReference type="GO" id="GO:0046872">
    <property type="term" value="F:metal ion binding"/>
    <property type="evidence" value="ECO:0007669"/>
    <property type="project" value="UniProtKB-KW"/>
</dbReference>
<keyword evidence="3" id="KW-0547">Nucleotide-binding</keyword>
<dbReference type="Gene3D" id="3.60.10.10">
    <property type="entry name" value="Endonuclease/exonuclease/phosphatase"/>
    <property type="match status" value="1"/>
</dbReference>
<evidence type="ECO:0000256" key="2">
    <source>
        <dbReference type="ARBA" id="ARBA00022723"/>
    </source>
</evidence>
<evidence type="ECO:0000256" key="3">
    <source>
        <dbReference type="ARBA" id="ARBA00022741"/>
    </source>
</evidence>
<dbReference type="InterPro" id="IPR036691">
    <property type="entry name" value="Endo/exonu/phosph_ase_sf"/>
</dbReference>
<evidence type="ECO:0000313" key="8">
    <source>
        <dbReference type="Proteomes" id="UP000288805"/>
    </source>
</evidence>
<protein>
    <submittedName>
        <fullName evidence="7">Putative manganese-transporting ATPase PDR2</fullName>
    </submittedName>
</protein>
<evidence type="ECO:0000256" key="5">
    <source>
        <dbReference type="ARBA" id="ARBA00022842"/>
    </source>
</evidence>
<dbReference type="EMBL" id="QGNW01000005">
    <property type="protein sequence ID" value="RVX21641.1"/>
    <property type="molecule type" value="Genomic_DNA"/>
</dbReference>
<dbReference type="GO" id="GO:0140358">
    <property type="term" value="F:P-type transmembrane transporter activity"/>
    <property type="evidence" value="ECO:0007669"/>
    <property type="project" value="InterPro"/>
</dbReference>